<organism evidence="11 12">
    <name type="scientific">Aspergillus steynii IBT 23096</name>
    <dbReference type="NCBI Taxonomy" id="1392250"/>
    <lineage>
        <taxon>Eukaryota</taxon>
        <taxon>Fungi</taxon>
        <taxon>Dikarya</taxon>
        <taxon>Ascomycota</taxon>
        <taxon>Pezizomycotina</taxon>
        <taxon>Eurotiomycetes</taxon>
        <taxon>Eurotiomycetidae</taxon>
        <taxon>Eurotiales</taxon>
        <taxon>Aspergillaceae</taxon>
        <taxon>Aspergillus</taxon>
        <taxon>Aspergillus subgen. Circumdati</taxon>
    </lineage>
</organism>
<dbReference type="STRING" id="1392250.A0A2I2GDM6"/>
<dbReference type="Pfam" id="PF20684">
    <property type="entry name" value="Fung_rhodopsin"/>
    <property type="match status" value="1"/>
</dbReference>
<dbReference type="PRINTS" id="PR00465">
    <property type="entry name" value="EP450IV"/>
</dbReference>
<keyword evidence="8" id="KW-0472">Membrane</keyword>
<dbReference type="InterPro" id="IPR002403">
    <property type="entry name" value="Cyt_P450_E_grp-IV"/>
</dbReference>
<feature type="chain" id="PRO_5014117066" evidence="9">
    <location>
        <begin position="23"/>
        <end position="932"/>
    </location>
</feature>
<comment type="similarity">
    <text evidence="2">Belongs to the cytochrome P450 family.</text>
</comment>
<feature type="transmembrane region" description="Helical" evidence="8">
    <location>
        <begin position="573"/>
        <end position="594"/>
    </location>
</feature>
<keyword evidence="8" id="KW-1133">Transmembrane helix</keyword>
<dbReference type="GO" id="GO:0004497">
    <property type="term" value="F:monooxygenase activity"/>
    <property type="evidence" value="ECO:0007669"/>
    <property type="project" value="UniProtKB-KW"/>
</dbReference>
<dbReference type="OrthoDB" id="3934656at2759"/>
<dbReference type="EMBL" id="MSFO01000003">
    <property type="protein sequence ID" value="PLB50941.1"/>
    <property type="molecule type" value="Genomic_DNA"/>
</dbReference>
<sequence length="932" mass="104127">MSFVVLAGLCAVALVVVQLLRTRYNALYPIPGPFLASFCNFWKVSSVYRHQMHVDNVAAHDRYGPVVRIGPHHVSVSSPEAFSMVHAARSAFPKTEFYEVGAPSYRGGPLENLFSIRNVQYHSSLRKNIGGLYTKSAVKEFEPQIANCVALFLRRMREEQGKALNMSLWLHLYAYDSLADVNVSEKLGFLEQGSDVNGMIAAADRIFVLVGLLTQAPILHLGLRLLRSLMPAENSEPLIQYSFDKVEQRQKSLEKKPDMLNKFLSLHEAQPEKVSVREIKAAIFINLMAGHDVLAITLRAIWYYLAQNPRVAKILRAEIAGARQAEGLSEDDDAQLSYATASSLPYLDAVLIETMRVHPNTGTILERKVPASGVTIDGYHLPPDTTVGVNAWVLHRNPTIFGADADTYRPERWLEATPEQKVEMKKYIFTFGAGPHTCIGQHIAMIQIVKVVAEFFHRFDVELTRPDQPWKVMGSWVTKQTEMEMRARALEQTSWGSSGAVSLTDKPEFLLLQCASHSDGHFGRHLSCPRSVSLLRSRPLDRPSIVPSSIMSDASAEPQFPPGYMEANNGNQVIAATTFTLVLTTILLGMRLYARSLTDAARGWDEFLLVPSYLCCMGLMIVLYVDVIHAGLGRHAASVMAEDPHKIVVFLQLLYTLDWLYVVSSALSRVSVLSLYLRIFTNKLYRGVCWFMIGFVLSAMLATILAAQLECFPLAYAWDKTIPNGHCFNQVLWYQLTNLPNIFIDLVILVLPIPTVWNLKASSSQKFRIAGVFLLGSLGLFGPCVRTAVFFRDGDVIRNDPTWSSDCFSWTAVECGMYFSAACLIGMRPLFAKLPRWLRGHVWRTSNRTTGQDPRTGTGISFKKSQHRPYANLSGRDTQQGTQLKSMNGMTSTIVSMRGSGYDDDSVRNLVTDEGDIRVQTRIEVKSDQGGY</sequence>
<evidence type="ECO:0000256" key="2">
    <source>
        <dbReference type="ARBA" id="ARBA00010617"/>
    </source>
</evidence>
<dbReference type="GO" id="GO:0020037">
    <property type="term" value="F:heme binding"/>
    <property type="evidence" value="ECO:0007669"/>
    <property type="project" value="InterPro"/>
</dbReference>
<dbReference type="PANTHER" id="PTHR24305">
    <property type="entry name" value="CYTOCHROME P450"/>
    <property type="match status" value="1"/>
</dbReference>
<keyword evidence="3 7" id="KW-0479">Metal-binding</keyword>
<keyword evidence="5 7" id="KW-0408">Iron</keyword>
<comment type="cofactor">
    <cofactor evidence="1 7">
        <name>heme</name>
        <dbReference type="ChEBI" id="CHEBI:30413"/>
    </cofactor>
</comment>
<keyword evidence="7" id="KW-0349">Heme</keyword>
<feature type="domain" description="Rhodopsin" evidence="10">
    <location>
        <begin position="590"/>
        <end position="832"/>
    </location>
</feature>
<dbReference type="CDD" id="cd11060">
    <property type="entry name" value="CYP57A1-like"/>
    <property type="match status" value="1"/>
</dbReference>
<feature type="transmembrane region" description="Helical" evidence="8">
    <location>
        <begin position="606"/>
        <end position="625"/>
    </location>
</feature>
<dbReference type="InterPro" id="IPR049326">
    <property type="entry name" value="Rhodopsin_dom_fungi"/>
</dbReference>
<evidence type="ECO:0000256" key="8">
    <source>
        <dbReference type="SAM" id="Phobius"/>
    </source>
</evidence>
<dbReference type="InterPro" id="IPR001128">
    <property type="entry name" value="Cyt_P450"/>
</dbReference>
<evidence type="ECO:0000256" key="5">
    <source>
        <dbReference type="ARBA" id="ARBA00023004"/>
    </source>
</evidence>
<keyword evidence="8" id="KW-0812">Transmembrane</keyword>
<feature type="transmembrane region" description="Helical" evidence="8">
    <location>
        <begin position="739"/>
        <end position="757"/>
    </location>
</feature>
<evidence type="ECO:0000256" key="6">
    <source>
        <dbReference type="ARBA" id="ARBA00023033"/>
    </source>
</evidence>
<feature type="binding site" description="axial binding residue" evidence="7">
    <location>
        <position position="438"/>
    </location>
    <ligand>
        <name>heme</name>
        <dbReference type="ChEBI" id="CHEBI:30413"/>
    </ligand>
    <ligandPart>
        <name>Fe</name>
        <dbReference type="ChEBI" id="CHEBI:18248"/>
    </ligandPart>
</feature>
<keyword evidence="12" id="KW-1185">Reference proteome</keyword>
<dbReference type="GeneID" id="36555317"/>
<evidence type="ECO:0000313" key="11">
    <source>
        <dbReference type="EMBL" id="PLB50941.1"/>
    </source>
</evidence>
<comment type="caution">
    <text evidence="11">The sequence shown here is derived from an EMBL/GenBank/DDBJ whole genome shotgun (WGS) entry which is preliminary data.</text>
</comment>
<dbReference type="PROSITE" id="PS00086">
    <property type="entry name" value="CYTOCHROME_P450"/>
    <property type="match status" value="1"/>
</dbReference>
<accession>A0A2I2GDM6</accession>
<dbReference type="Gene3D" id="1.10.630.10">
    <property type="entry name" value="Cytochrome P450"/>
    <property type="match status" value="1"/>
</dbReference>
<evidence type="ECO:0000313" key="12">
    <source>
        <dbReference type="Proteomes" id="UP000234275"/>
    </source>
</evidence>
<protein>
    <submittedName>
        <fullName evidence="11">Cytochrome P450</fullName>
    </submittedName>
</protein>
<feature type="signal peptide" evidence="9">
    <location>
        <begin position="1"/>
        <end position="22"/>
    </location>
</feature>
<keyword evidence="4" id="KW-0560">Oxidoreductase</keyword>
<feature type="transmembrane region" description="Helical" evidence="8">
    <location>
        <begin position="689"/>
        <end position="709"/>
    </location>
</feature>
<dbReference type="PRINTS" id="PR00385">
    <property type="entry name" value="P450"/>
</dbReference>
<evidence type="ECO:0000256" key="1">
    <source>
        <dbReference type="ARBA" id="ARBA00001971"/>
    </source>
</evidence>
<evidence type="ECO:0000256" key="3">
    <source>
        <dbReference type="ARBA" id="ARBA00022723"/>
    </source>
</evidence>
<evidence type="ECO:0000259" key="10">
    <source>
        <dbReference type="Pfam" id="PF20684"/>
    </source>
</evidence>
<dbReference type="RefSeq" id="XP_024706243.1">
    <property type="nucleotide sequence ID" value="XM_024847618.1"/>
</dbReference>
<dbReference type="PANTHER" id="PTHR24305:SF232">
    <property type="entry name" value="P450, PUTATIVE (EUROFUNG)-RELATED"/>
    <property type="match status" value="1"/>
</dbReference>
<reference evidence="11 12" key="1">
    <citation type="submission" date="2016-12" db="EMBL/GenBank/DDBJ databases">
        <title>The genomes of Aspergillus section Nigri reveals drivers in fungal speciation.</title>
        <authorList>
            <consortium name="DOE Joint Genome Institute"/>
            <person name="Vesth T.C."/>
            <person name="Nybo J."/>
            <person name="Theobald S."/>
            <person name="Brandl J."/>
            <person name="Frisvad J.C."/>
            <person name="Nielsen K.F."/>
            <person name="Lyhne E.K."/>
            <person name="Kogle M.E."/>
            <person name="Kuo A."/>
            <person name="Riley R."/>
            <person name="Clum A."/>
            <person name="Nolan M."/>
            <person name="Lipzen A."/>
            <person name="Salamov A."/>
            <person name="Henrissat B."/>
            <person name="Wiebenga A."/>
            <person name="De Vries R.P."/>
            <person name="Grigoriev I.V."/>
            <person name="Mortensen U.H."/>
            <person name="Andersen M.R."/>
            <person name="Baker S.E."/>
        </authorList>
    </citation>
    <scope>NUCLEOTIDE SEQUENCE [LARGE SCALE GENOMIC DNA]</scope>
    <source>
        <strain evidence="11 12">IBT 23096</strain>
    </source>
</reference>
<keyword evidence="6" id="KW-0503">Monooxygenase</keyword>
<dbReference type="AlphaFoldDB" id="A0A2I2GDM6"/>
<evidence type="ECO:0000256" key="4">
    <source>
        <dbReference type="ARBA" id="ARBA00023002"/>
    </source>
</evidence>
<name>A0A2I2GDM6_9EURO</name>
<feature type="transmembrane region" description="Helical" evidence="8">
    <location>
        <begin position="811"/>
        <end position="831"/>
    </location>
</feature>
<dbReference type="VEuPathDB" id="FungiDB:P170DRAFT_425236"/>
<dbReference type="Pfam" id="PF00067">
    <property type="entry name" value="p450"/>
    <property type="match status" value="1"/>
</dbReference>
<dbReference type="Proteomes" id="UP000234275">
    <property type="component" value="Unassembled WGS sequence"/>
</dbReference>
<evidence type="ECO:0000256" key="9">
    <source>
        <dbReference type="SAM" id="SignalP"/>
    </source>
</evidence>
<proteinExistence type="inferred from homology"/>
<dbReference type="GO" id="GO:0005506">
    <property type="term" value="F:iron ion binding"/>
    <property type="evidence" value="ECO:0007669"/>
    <property type="project" value="InterPro"/>
</dbReference>
<dbReference type="InterPro" id="IPR050121">
    <property type="entry name" value="Cytochrome_P450_monoxygenase"/>
</dbReference>
<evidence type="ECO:0000256" key="7">
    <source>
        <dbReference type="PIRSR" id="PIRSR602403-1"/>
    </source>
</evidence>
<dbReference type="GO" id="GO:0016705">
    <property type="term" value="F:oxidoreductase activity, acting on paired donors, with incorporation or reduction of molecular oxygen"/>
    <property type="evidence" value="ECO:0007669"/>
    <property type="project" value="InterPro"/>
</dbReference>
<dbReference type="SUPFAM" id="SSF48264">
    <property type="entry name" value="Cytochrome P450"/>
    <property type="match status" value="1"/>
</dbReference>
<dbReference type="InterPro" id="IPR017972">
    <property type="entry name" value="Cyt_P450_CS"/>
</dbReference>
<feature type="transmembrane region" description="Helical" evidence="8">
    <location>
        <begin position="769"/>
        <end position="791"/>
    </location>
</feature>
<gene>
    <name evidence="11" type="ORF">P170DRAFT_425236</name>
</gene>
<dbReference type="InterPro" id="IPR036396">
    <property type="entry name" value="Cyt_P450_sf"/>
</dbReference>
<keyword evidence="9" id="KW-0732">Signal</keyword>